<protein>
    <submittedName>
        <fullName evidence="1">Uncharacterized protein</fullName>
    </submittedName>
</protein>
<organism evidence="1 2">
    <name type="scientific">Stenotrophomonas maltophilia</name>
    <name type="common">Pseudomonas maltophilia</name>
    <name type="synonym">Xanthomonas maltophilia</name>
    <dbReference type="NCBI Taxonomy" id="40324"/>
    <lineage>
        <taxon>Bacteria</taxon>
        <taxon>Pseudomonadati</taxon>
        <taxon>Pseudomonadota</taxon>
        <taxon>Gammaproteobacteria</taxon>
        <taxon>Lysobacterales</taxon>
        <taxon>Lysobacteraceae</taxon>
        <taxon>Stenotrophomonas</taxon>
        <taxon>Stenotrophomonas maltophilia group</taxon>
    </lineage>
</organism>
<evidence type="ECO:0000313" key="2">
    <source>
        <dbReference type="Proteomes" id="UP001218208"/>
    </source>
</evidence>
<reference evidence="1" key="1">
    <citation type="submission" date="2022-07" db="EMBL/GenBank/DDBJ databases">
        <authorList>
            <consortium name="DAFM: The Division of Animal and Food Microbiology"/>
        </authorList>
    </citation>
    <scope>NUCLEOTIDE SEQUENCE</scope>
    <source>
        <strain evidence="1">19MO01SH01-2</strain>
    </source>
</reference>
<dbReference type="AlphaFoldDB" id="A0AAI9C6L1"/>
<dbReference type="Proteomes" id="UP001218208">
    <property type="component" value="Unassembled WGS sequence"/>
</dbReference>
<dbReference type="EMBL" id="ABLOJW010000039">
    <property type="protein sequence ID" value="EKT4094948.1"/>
    <property type="molecule type" value="Genomic_DNA"/>
</dbReference>
<name>A0AAI9C6L1_STEMA</name>
<sequence>MKVIRIVVSALALVPIACFAKGPIGIGKLEVGVSRSAVEGLSPTDGVYLAAPLEPYEYKHSSPVSGEDKFNTKIVSPLSDQPQEAVLTFVAGQLQSINIDLGDSNRIVDSVKSLITSKYGEPKVDNSMKEEQCVYKGGQNFKVSSGAIRYEWKQDRPNAEAVTASLSDVVMDMCPSNLRYAIGAIKVKSLTIGIAKPEKPVVNPF</sequence>
<proteinExistence type="predicted"/>
<evidence type="ECO:0000313" key="1">
    <source>
        <dbReference type="EMBL" id="EKT4094948.1"/>
    </source>
</evidence>
<accession>A0AAI9C6L1</accession>
<gene>
    <name evidence="1" type="ORF">QEG23_004526</name>
</gene>
<comment type="caution">
    <text evidence="1">The sequence shown here is derived from an EMBL/GenBank/DDBJ whole genome shotgun (WGS) entry which is preliminary data.</text>
</comment>
<dbReference type="RefSeq" id="WP_139042366.1">
    <property type="nucleotide sequence ID" value="NZ_CP136922.1"/>
</dbReference>